<sequence length="265" mass="30169">MKKILISTLMGLFIAYVLSCTVLYYYQEKLLFMPDKLDKGYRFSFQQPFEEINVATKQGALLNGLLFKADSPKGLVFYLHGNSGSVNHWGDMAKRYNNLHYDVFILDYPGFGKSEGSISSQAELFDDIQSAYNNMKKRYAEEKIVVLGYSIGSGPAAWLAATNTPKLLILQAPYYSMTDMLHHIYPIIPNFLLKYKFATNEYVKRCKMPVVVFHGNQDDVIYYGSSLKLKAEMKAADTLITLNRQGHDDITYNADYIKAIGKILH</sequence>
<dbReference type="InterPro" id="IPR022742">
    <property type="entry name" value="Hydrolase_4"/>
</dbReference>
<dbReference type="InterPro" id="IPR029058">
    <property type="entry name" value="AB_hydrolase_fold"/>
</dbReference>
<proteinExistence type="predicted"/>
<evidence type="ECO:0000259" key="1">
    <source>
        <dbReference type="Pfam" id="PF12146"/>
    </source>
</evidence>
<dbReference type="PANTHER" id="PTHR12277:SF81">
    <property type="entry name" value="PROTEIN ABHD13"/>
    <property type="match status" value="1"/>
</dbReference>
<keyword evidence="3" id="KW-1185">Reference proteome</keyword>
<dbReference type="Proteomes" id="UP000077177">
    <property type="component" value="Chromosome"/>
</dbReference>
<gene>
    <name evidence="2" type="ORF">SY85_18065</name>
</gene>
<dbReference type="KEGG" id="fla:SY85_18065"/>
<reference evidence="2 3" key="2">
    <citation type="journal article" date="2016" name="Int. J. Syst. Evol. Microbiol.">
        <title>Flavisolibacter tropicus sp. nov., isolated from tropical soil.</title>
        <authorList>
            <person name="Lee J.J."/>
            <person name="Kang M.S."/>
            <person name="Kim G.S."/>
            <person name="Lee C.S."/>
            <person name="Lim S."/>
            <person name="Lee J."/>
            <person name="Roh S.H."/>
            <person name="Kang H."/>
            <person name="Ha J.M."/>
            <person name="Bae S."/>
            <person name="Jung H.Y."/>
            <person name="Kim M.K."/>
        </authorList>
    </citation>
    <scope>NUCLEOTIDE SEQUENCE [LARGE SCALE GENOMIC DNA]</scope>
    <source>
        <strain evidence="2 3">LCS9</strain>
    </source>
</reference>
<keyword evidence="2" id="KW-0378">Hydrolase</keyword>
<protein>
    <submittedName>
        <fullName evidence="2">Hydrolase</fullName>
    </submittedName>
</protein>
<evidence type="ECO:0000313" key="2">
    <source>
        <dbReference type="EMBL" id="ANE52116.1"/>
    </source>
</evidence>
<accession>A0A172TYM7</accession>
<dbReference type="Gene3D" id="3.40.50.1820">
    <property type="entry name" value="alpha/beta hydrolase"/>
    <property type="match status" value="1"/>
</dbReference>
<dbReference type="OrthoDB" id="9777090at2"/>
<dbReference type="EMBL" id="CP011390">
    <property type="protein sequence ID" value="ANE52116.1"/>
    <property type="molecule type" value="Genomic_DNA"/>
</dbReference>
<dbReference type="Pfam" id="PF12146">
    <property type="entry name" value="Hydrolase_4"/>
    <property type="match status" value="1"/>
</dbReference>
<dbReference type="PATRIC" id="fig|1492898.3.peg.3926"/>
<name>A0A172TYM7_9BACT</name>
<feature type="domain" description="Serine aminopeptidase S33" evidence="1">
    <location>
        <begin position="71"/>
        <end position="185"/>
    </location>
</feature>
<dbReference type="RefSeq" id="WP_066406279.1">
    <property type="nucleotide sequence ID" value="NZ_CP011390.1"/>
</dbReference>
<dbReference type="AlphaFoldDB" id="A0A172TYM7"/>
<reference evidence="3" key="1">
    <citation type="submission" date="2015-01" db="EMBL/GenBank/DDBJ databases">
        <title>Flavisolibacter sp./LCS9/ whole genome sequencing.</title>
        <authorList>
            <person name="Kim M.K."/>
            <person name="Srinivasan S."/>
            <person name="Lee J.-J."/>
        </authorList>
    </citation>
    <scope>NUCLEOTIDE SEQUENCE [LARGE SCALE GENOMIC DNA]</scope>
    <source>
        <strain evidence="3">LCS9</strain>
    </source>
</reference>
<dbReference type="GO" id="GO:0016787">
    <property type="term" value="F:hydrolase activity"/>
    <property type="evidence" value="ECO:0007669"/>
    <property type="project" value="UniProtKB-KW"/>
</dbReference>
<dbReference type="PANTHER" id="PTHR12277">
    <property type="entry name" value="ALPHA/BETA HYDROLASE DOMAIN-CONTAINING PROTEIN"/>
    <property type="match status" value="1"/>
</dbReference>
<dbReference type="STRING" id="1492898.SY85_18065"/>
<organism evidence="2 3">
    <name type="scientific">Flavisolibacter tropicus</name>
    <dbReference type="NCBI Taxonomy" id="1492898"/>
    <lineage>
        <taxon>Bacteria</taxon>
        <taxon>Pseudomonadati</taxon>
        <taxon>Bacteroidota</taxon>
        <taxon>Chitinophagia</taxon>
        <taxon>Chitinophagales</taxon>
        <taxon>Chitinophagaceae</taxon>
        <taxon>Flavisolibacter</taxon>
    </lineage>
</organism>
<dbReference type="SUPFAM" id="SSF53474">
    <property type="entry name" value="alpha/beta-Hydrolases"/>
    <property type="match status" value="1"/>
</dbReference>
<evidence type="ECO:0000313" key="3">
    <source>
        <dbReference type="Proteomes" id="UP000077177"/>
    </source>
</evidence>